<comment type="subcellular location">
    <subcellularLocation>
        <location evidence="1">Cell membrane</location>
        <topology evidence="1">Multi-pass membrane protein</topology>
    </subcellularLocation>
</comment>
<evidence type="ECO:0000256" key="7">
    <source>
        <dbReference type="SAM" id="Phobius"/>
    </source>
</evidence>
<comment type="similarity">
    <text evidence="6">Belongs to the YccS/YhfK family.</text>
</comment>
<proteinExistence type="inferred from homology"/>
<accession>R4WUW8</accession>
<protein>
    <submittedName>
        <fullName evidence="10">Uncharacterized protein</fullName>
    </submittedName>
</protein>
<dbReference type="GO" id="GO:0005886">
    <property type="term" value="C:plasma membrane"/>
    <property type="evidence" value="ECO:0007669"/>
    <property type="project" value="UniProtKB-SubCell"/>
</dbReference>
<evidence type="ECO:0000256" key="2">
    <source>
        <dbReference type="ARBA" id="ARBA00022475"/>
    </source>
</evidence>
<evidence type="ECO:0000259" key="9">
    <source>
        <dbReference type="Pfam" id="PF13515"/>
    </source>
</evidence>
<dbReference type="STRING" id="758793.BRPE64_ACDS09570"/>
<evidence type="ECO:0000313" key="10">
    <source>
        <dbReference type="EMBL" id="BAN22711.1"/>
    </source>
</evidence>
<gene>
    <name evidence="10" type="ORF">BRPE64_ACDS09570</name>
</gene>
<dbReference type="PANTHER" id="PTHR30509">
    <property type="entry name" value="P-HYDROXYBENZOIC ACID EFFLUX PUMP SUBUNIT-RELATED"/>
    <property type="match status" value="1"/>
</dbReference>
<dbReference type="Proteomes" id="UP000013966">
    <property type="component" value="Chromosome 1"/>
</dbReference>
<feature type="transmembrane region" description="Helical" evidence="7">
    <location>
        <begin position="144"/>
        <end position="164"/>
    </location>
</feature>
<keyword evidence="2" id="KW-1003">Cell membrane</keyword>
<evidence type="ECO:0000256" key="1">
    <source>
        <dbReference type="ARBA" id="ARBA00004651"/>
    </source>
</evidence>
<dbReference type="PATRIC" id="fig|758793.3.peg.960"/>
<feature type="transmembrane region" description="Helical" evidence="7">
    <location>
        <begin position="12"/>
        <end position="36"/>
    </location>
</feature>
<keyword evidence="11" id="KW-1185">Reference proteome</keyword>
<dbReference type="Pfam" id="PF13515">
    <property type="entry name" value="FUSC_2"/>
    <property type="match status" value="1"/>
</dbReference>
<feature type="transmembrane region" description="Helical" evidence="7">
    <location>
        <begin position="69"/>
        <end position="87"/>
    </location>
</feature>
<dbReference type="RefSeq" id="WP_016344869.1">
    <property type="nucleotide sequence ID" value="NC_021287.1"/>
</dbReference>
<feature type="domain" description="Integral membrane bound transporter" evidence="9">
    <location>
        <begin position="414"/>
        <end position="535"/>
    </location>
</feature>
<keyword evidence="5 7" id="KW-0472">Membrane</keyword>
<dbReference type="EMBL" id="AP013058">
    <property type="protein sequence ID" value="BAN22711.1"/>
    <property type="molecule type" value="Genomic_DNA"/>
</dbReference>
<feature type="transmembrane region" description="Helical" evidence="7">
    <location>
        <begin position="93"/>
        <end position="112"/>
    </location>
</feature>
<evidence type="ECO:0000256" key="3">
    <source>
        <dbReference type="ARBA" id="ARBA00022692"/>
    </source>
</evidence>
<evidence type="ECO:0000256" key="5">
    <source>
        <dbReference type="ARBA" id="ARBA00023136"/>
    </source>
</evidence>
<dbReference type="AlphaFoldDB" id="R4WUW8"/>
<dbReference type="InterPro" id="IPR032692">
    <property type="entry name" value="YccS_N"/>
</dbReference>
<feature type="transmembrane region" description="Helical" evidence="7">
    <location>
        <begin position="450"/>
        <end position="468"/>
    </location>
</feature>
<dbReference type="PANTHER" id="PTHR30509:SF8">
    <property type="entry name" value="INNER MEMBRANE PROTEIN YCCS"/>
    <property type="match status" value="1"/>
</dbReference>
<sequence length="860" mass="94621">MRYSFEIRKFIYSQYFFGGLRIALGVSLPAVLMLIVFHNRELGFTIATGALGACVVDMPGPLKHKHNEMLACTLIGFVAALATGIATAHPLTLWLTVVPLTFVLSLIVVYGYRWPQISFATLFMMIVTLEEHFTPMQALINASWILVGGLWYTYWATLVSRLLVYRIEQQALAESIFSCAEYLLARANFYDGDADLDECYRVLIEKQIAAVERQEAARDIVLRNLPKVKSGKLDPRRARLFNLFINVVDLHEFFVGAHTDYPLVRKTFAGSDVLIFYRDLMRKASADLEEIGLAVLQNNPAPRQISMKAELRAIEYELELMRKHGLPEKNPEAYTAAAAVFRRLWSATRLIDKMRRRTRGDASPTETELQIDHALSRFISSRRVPFMQIFSNLTMASPSFRHALRVTIAVGVGFWLGRLLPLTNAYWIVMTTVIILKPGYSLTKQRNTQRIIGTAIGCAVTIALILFVKEPHILLIVMFASMVMSYSLLLFNYAASVVFTSSYVLLMFHLLAPGSLRLIGERAIDTVVGCAIAIAASHLFPYWEYRLMGKLVKDLLAATRNYLEASWYWKAKPASQADKARAASATAAASSVAGAVETPVERAVFADANAGAVASSSSSTVVETVAQPVAVTAEAANEPLASTPPLEPDLVADSAVKAATATAQRLSSVSIGESTAATATKGASAAATVAATALDRDYRYRLARKNVHIAFANLAQAFQRMMLEPKAQQRYVAELNDLLVQSHVLASQITAAAPLLQSLNEADGQPFEPVQRTFGVVRDNLAFAQDELPAAPKPDAPPAQTDALKELRRELDTMVVAAERAQSLPADALHDLKLLAHQCKQMLTASTLIEKDAAQIRLPV</sequence>
<evidence type="ECO:0000256" key="4">
    <source>
        <dbReference type="ARBA" id="ARBA00022989"/>
    </source>
</evidence>
<organism evidence="10 11">
    <name type="scientific">Caballeronia insecticola</name>
    <dbReference type="NCBI Taxonomy" id="758793"/>
    <lineage>
        <taxon>Bacteria</taxon>
        <taxon>Pseudomonadati</taxon>
        <taxon>Pseudomonadota</taxon>
        <taxon>Betaproteobacteria</taxon>
        <taxon>Burkholderiales</taxon>
        <taxon>Burkholderiaceae</taxon>
        <taxon>Caballeronia</taxon>
    </lineage>
</organism>
<evidence type="ECO:0000256" key="6">
    <source>
        <dbReference type="ARBA" id="ARBA00043993"/>
    </source>
</evidence>
<evidence type="ECO:0000259" key="8">
    <source>
        <dbReference type="Pfam" id="PF12805"/>
    </source>
</evidence>
<dbReference type="KEGG" id="buo:BRPE64_ACDS09570"/>
<keyword evidence="3 7" id="KW-0812">Transmembrane</keyword>
<keyword evidence="4 7" id="KW-1133">Transmembrane helix</keyword>
<dbReference type="InterPro" id="IPR049453">
    <property type="entry name" value="Memb_transporter_dom"/>
</dbReference>
<feature type="domain" description="Integral membrane protein YccS N-terminal" evidence="8">
    <location>
        <begin position="69"/>
        <end position="348"/>
    </location>
</feature>
<dbReference type="HOGENOM" id="CLU_013315_0_0_4"/>
<feature type="transmembrane region" description="Helical" evidence="7">
    <location>
        <begin position="488"/>
        <end position="511"/>
    </location>
</feature>
<evidence type="ECO:0000313" key="11">
    <source>
        <dbReference type="Proteomes" id="UP000013966"/>
    </source>
</evidence>
<reference evidence="10 11" key="1">
    <citation type="journal article" date="2013" name="Genome Announc.">
        <title>Complete Genome Sequence of Burkholderia sp. Strain RPE64, Bacterial Symbiont of the Bean Bug Riptortus pedestris.</title>
        <authorList>
            <person name="Shibata T.F."/>
            <person name="Maeda T."/>
            <person name="Nikoh N."/>
            <person name="Yamaguchi K."/>
            <person name="Oshima K."/>
            <person name="Hattori M."/>
            <person name="Nishiyama T."/>
            <person name="Hasebe M."/>
            <person name="Fukatsu T."/>
            <person name="Kikuchi Y."/>
            <person name="Shigenobu S."/>
        </authorList>
    </citation>
    <scope>NUCLEOTIDE SEQUENCE [LARGE SCALE GENOMIC DNA]</scope>
</reference>
<dbReference type="OrthoDB" id="8670769at2"/>
<name>R4WUW8_9BURK</name>
<feature type="transmembrane region" description="Helical" evidence="7">
    <location>
        <begin position="42"/>
        <end position="62"/>
    </location>
</feature>
<dbReference type="Pfam" id="PF12805">
    <property type="entry name" value="FUSC-like"/>
    <property type="match status" value="1"/>
</dbReference>
<reference evidence="10 11" key="2">
    <citation type="journal article" date="2018" name="Int. J. Syst. Evol. Microbiol.">
        <title>Burkholderia insecticola sp. nov., a gut symbiotic bacterium of the bean bug Riptortus pedestris.</title>
        <authorList>
            <person name="Takeshita K."/>
            <person name="Tamaki H."/>
            <person name="Ohbayashi T."/>
            <person name="Meng X.-Y."/>
            <person name="Sone T."/>
            <person name="Mitani Y."/>
            <person name="Peeters C."/>
            <person name="Kikuchi Y."/>
            <person name="Vandamme P."/>
        </authorList>
    </citation>
    <scope>NUCLEOTIDE SEQUENCE [LARGE SCALE GENOMIC DNA]</scope>
    <source>
        <strain evidence="10">RPE64</strain>
    </source>
</reference>